<evidence type="ECO:0000313" key="2">
    <source>
        <dbReference type="WBParaSite" id="maker-unitig_39253-snap-gene-0.3-mRNA-1"/>
    </source>
</evidence>
<dbReference type="WBParaSite" id="maker-unitig_39253-snap-gene-0.3-mRNA-1">
    <property type="protein sequence ID" value="maker-unitig_39253-snap-gene-0.3-mRNA-1"/>
    <property type="gene ID" value="maker-unitig_39253-snap-gene-0.3"/>
</dbReference>
<dbReference type="AlphaFoldDB" id="A0A1I8FLJ3"/>
<sequence length="240" mass="26286">MTGGKSACACNYPLRPPVLRARPKKLSTETSGERNIFFTIDWQQAAQPFLAYGASGGNFKYQQAVPFHAAAREAETIKSCWLFKGRQKPESTIVTAEDIRDVESVEGPQTAGLPLDVCLRRRQISMVNVRRRAESVRTRSLFLRGALRPSQPVRVVSRDLAAGAAETVPEFDAPRITGERIGPPAFGIKARGLGVSAAAAVWRIRGNPDFAIWNWRGGARRLVDGRPPGVGNLRQQAHAD</sequence>
<protein>
    <submittedName>
        <fullName evidence="2">Uncharacterized protein</fullName>
    </submittedName>
</protein>
<keyword evidence="1" id="KW-1185">Reference proteome</keyword>
<organism evidence="1 2">
    <name type="scientific">Macrostomum lignano</name>
    <dbReference type="NCBI Taxonomy" id="282301"/>
    <lineage>
        <taxon>Eukaryota</taxon>
        <taxon>Metazoa</taxon>
        <taxon>Spiralia</taxon>
        <taxon>Lophotrochozoa</taxon>
        <taxon>Platyhelminthes</taxon>
        <taxon>Rhabditophora</taxon>
        <taxon>Macrostomorpha</taxon>
        <taxon>Macrostomida</taxon>
        <taxon>Macrostomidae</taxon>
        <taxon>Macrostomum</taxon>
    </lineage>
</organism>
<name>A0A1I8FLJ3_9PLAT</name>
<accession>A0A1I8FLJ3</accession>
<reference evidence="2" key="1">
    <citation type="submission" date="2016-11" db="UniProtKB">
        <authorList>
            <consortium name="WormBaseParasite"/>
        </authorList>
    </citation>
    <scope>IDENTIFICATION</scope>
</reference>
<proteinExistence type="predicted"/>
<evidence type="ECO:0000313" key="1">
    <source>
        <dbReference type="Proteomes" id="UP000095280"/>
    </source>
</evidence>
<dbReference type="Proteomes" id="UP000095280">
    <property type="component" value="Unplaced"/>
</dbReference>